<dbReference type="InterPro" id="IPR022409">
    <property type="entry name" value="PKD/Chitinase_dom"/>
</dbReference>
<feature type="active site" evidence="15">
    <location>
        <position position="519"/>
    </location>
</feature>
<evidence type="ECO:0000256" key="14">
    <source>
        <dbReference type="ARBA" id="ARBA00023145"/>
    </source>
</evidence>
<keyword evidence="20" id="KW-1185">Reference proteome</keyword>
<dbReference type="SUPFAM" id="SSF49299">
    <property type="entry name" value="PKD domain"/>
    <property type="match status" value="1"/>
</dbReference>
<feature type="compositionally biased region" description="Low complexity" evidence="16">
    <location>
        <begin position="61"/>
        <end position="72"/>
    </location>
</feature>
<dbReference type="PROSITE" id="PS50093">
    <property type="entry name" value="PKD"/>
    <property type="match status" value="1"/>
</dbReference>
<evidence type="ECO:0000256" key="16">
    <source>
        <dbReference type="SAM" id="MobiDB-lite"/>
    </source>
</evidence>
<evidence type="ECO:0000256" key="10">
    <source>
        <dbReference type="ARBA" id="ARBA00022833"/>
    </source>
</evidence>
<dbReference type="InterPro" id="IPR035986">
    <property type="entry name" value="PKD_dom_sf"/>
</dbReference>
<dbReference type="Proteomes" id="UP000032066">
    <property type="component" value="Unassembled WGS sequence"/>
</dbReference>
<protein>
    <recommendedName>
        <fullName evidence="4">microbial collagenase</fullName>
        <ecNumber evidence="4">3.4.24.3</ecNumber>
    </recommendedName>
</protein>
<dbReference type="PANTHER" id="PTHR13062:SF9">
    <property type="entry name" value="MICROBIAL COLLAGENASE"/>
    <property type="match status" value="1"/>
</dbReference>
<evidence type="ECO:0000256" key="5">
    <source>
        <dbReference type="ARBA" id="ARBA00022525"/>
    </source>
</evidence>
<keyword evidence="7" id="KW-0479">Metal-binding</keyword>
<comment type="cofactor">
    <cofactor evidence="2">
        <name>Zn(2+)</name>
        <dbReference type="ChEBI" id="CHEBI:29105"/>
    </cofactor>
</comment>
<feature type="signal peptide" evidence="17">
    <location>
        <begin position="1"/>
        <end position="31"/>
    </location>
</feature>
<dbReference type="CDD" id="cd00146">
    <property type="entry name" value="PKD"/>
    <property type="match status" value="1"/>
</dbReference>
<feature type="region of interest" description="Disordered" evidence="16">
    <location>
        <begin position="31"/>
        <end position="104"/>
    </location>
</feature>
<evidence type="ECO:0000256" key="12">
    <source>
        <dbReference type="ARBA" id="ARBA00023026"/>
    </source>
</evidence>
<sequence length="850" mass="90290">MRQLPRLPGLLAAVAAAGALLLGVSTTPSLAATPAPKPAATPAAAPLGNPTAGDHLPPSGPSNADPASPAAPLDHRLTAAQLPPLSPPVPAADTASARTPRSRALAQAAPAAAASCTAGDFSGRSGADLVSFVKASTPDCINTLFSASGSNAYWTFRQAQMATVADALRTAASTYPGDNSTGALQLVLFLRAGYFVHYTSPSTVGNYDAALTDAVARGLDAFVASPHFTDATESNAPIAGEALVLTDSADLQGRYLATYRQVLNGYTSAYNDSPPLVNFVNKVFTPLWRGHQNPAYVAAVTADPGIIDTLDAFALNHRDVLGTANSFLASNAGVAMSRFVKYPALQPKVRPLIKGLLDISSMTGPTATLWVGAANSASSYDQAQCSYYDVCDLSKRLVKAVLPTSHTCDTRTILSQDLTAAELAAVCDDLKGEDAYYHRLVRDNGPIPGQYESTVQIVVFASREDYQTYAGAMYNVPTDNGGITMNGDPDDPANLPYTLMYRHPNENGFTARIWNLNHEYAHVLDSRYNMKGKFGQQISYPALWWIEGSAEYASYAYRNITDTRAMAEAAKHSYPLSSLFQSTYDNSDTNRTYMWGYLAARYMIERYPTTVQTVLSKYRTGDYAGAYNYVNSIGTLYDSSFDSWLDRCAAGDCLADGTPTADFDSAVSGLSVKLTDRSTQTGNGSIASRVWDFGDGTTSTEAAPTKTYAKAGTYKVALTVTSSTGQIATLKKYVTVSVPVAQPCTGSSRQEMGQFCYRTDRAAGAGQLDYLYIYMPAGTTTLTVTTTGGTGTAYLYYNPSTYATAANATASSTNNGTTQSLTVTNTTSGWRYISLYGATAFSGVTITTQY</sequence>
<dbReference type="Gene3D" id="2.60.40.10">
    <property type="entry name" value="Immunoglobulins"/>
    <property type="match status" value="1"/>
</dbReference>
<evidence type="ECO:0000256" key="3">
    <source>
        <dbReference type="ARBA" id="ARBA00004613"/>
    </source>
</evidence>
<evidence type="ECO:0000256" key="7">
    <source>
        <dbReference type="ARBA" id="ARBA00022723"/>
    </source>
</evidence>
<dbReference type="EC" id="3.4.24.3" evidence="4"/>
<comment type="catalytic activity">
    <reaction evidence="1">
        <text>Digestion of native collagen in the triple helical region at Xaa-|-Gly bonds. With synthetic peptides, a preference is shown for Gly at P3 and P1', Pro and Ala at P2 and P2', and hydroxyproline, Ala or Arg at P3'.</text>
        <dbReference type="EC" id="3.4.24.3"/>
    </reaction>
</comment>
<keyword evidence="6" id="KW-0645">Protease</keyword>
<dbReference type="PATRIC" id="fig|2064.6.peg.4103"/>
<dbReference type="GO" id="GO:0005975">
    <property type="term" value="P:carbohydrate metabolic process"/>
    <property type="evidence" value="ECO:0007669"/>
    <property type="project" value="UniProtKB-ARBA"/>
</dbReference>
<dbReference type="Pfam" id="PF08453">
    <property type="entry name" value="Peptidase_M9_N"/>
    <property type="match status" value="1"/>
</dbReference>
<keyword evidence="14" id="KW-0865">Zymogen</keyword>
<dbReference type="PRINTS" id="PR00931">
    <property type="entry name" value="MICOLLPTASE"/>
</dbReference>
<dbReference type="Gene3D" id="3.40.30.160">
    <property type="entry name" value="Collagenase ColT, N-terminal domain"/>
    <property type="match status" value="1"/>
</dbReference>
<dbReference type="AlphaFoldDB" id="A0A0D0NYJ3"/>
<evidence type="ECO:0000313" key="19">
    <source>
        <dbReference type="EMBL" id="KIQ64256.1"/>
    </source>
</evidence>
<evidence type="ECO:0000259" key="18">
    <source>
        <dbReference type="PROSITE" id="PS50093"/>
    </source>
</evidence>
<proteinExistence type="predicted"/>
<evidence type="ECO:0000256" key="1">
    <source>
        <dbReference type="ARBA" id="ARBA00000424"/>
    </source>
</evidence>
<keyword evidence="5" id="KW-0964">Secreted</keyword>
<dbReference type="GO" id="GO:0006508">
    <property type="term" value="P:proteolysis"/>
    <property type="evidence" value="ECO:0007669"/>
    <property type="project" value="UniProtKB-KW"/>
</dbReference>
<dbReference type="InterPro" id="IPR002169">
    <property type="entry name" value="Peptidase_M9A/M9B"/>
</dbReference>
<dbReference type="STRING" id="2064.TR51_19080"/>
<evidence type="ECO:0000256" key="17">
    <source>
        <dbReference type="SAM" id="SignalP"/>
    </source>
</evidence>
<dbReference type="InterPro" id="IPR013783">
    <property type="entry name" value="Ig-like_fold"/>
</dbReference>
<keyword evidence="13" id="KW-0482">Metalloprotease</keyword>
<dbReference type="GO" id="GO:0004222">
    <property type="term" value="F:metalloendopeptidase activity"/>
    <property type="evidence" value="ECO:0007669"/>
    <property type="project" value="UniProtKB-EC"/>
</dbReference>
<gene>
    <name evidence="19" type="ORF">TR51_19080</name>
</gene>
<dbReference type="SMART" id="SM00089">
    <property type="entry name" value="PKD"/>
    <property type="match status" value="1"/>
</dbReference>
<evidence type="ECO:0000256" key="9">
    <source>
        <dbReference type="ARBA" id="ARBA00022801"/>
    </source>
</evidence>
<dbReference type="Gene3D" id="1.10.390.20">
    <property type="match status" value="1"/>
</dbReference>
<evidence type="ECO:0000256" key="6">
    <source>
        <dbReference type="ARBA" id="ARBA00022670"/>
    </source>
</evidence>
<evidence type="ECO:0000256" key="11">
    <source>
        <dbReference type="ARBA" id="ARBA00022837"/>
    </source>
</evidence>
<dbReference type="EMBL" id="JXZB01000003">
    <property type="protein sequence ID" value="KIQ64256.1"/>
    <property type="molecule type" value="Genomic_DNA"/>
</dbReference>
<keyword evidence="8 17" id="KW-0732">Signal</keyword>
<evidence type="ECO:0000313" key="20">
    <source>
        <dbReference type="Proteomes" id="UP000032066"/>
    </source>
</evidence>
<name>A0A0D0NYJ3_KITGR</name>
<reference evidence="19 20" key="1">
    <citation type="submission" date="2015-02" db="EMBL/GenBank/DDBJ databases">
        <title>Draft genome sequence of Kitasatospora griseola MF730-N6, a bafilomycin, terpentecin and satosporin producer.</title>
        <authorList>
            <person name="Arens J.C."/>
            <person name="Haltli B."/>
            <person name="Kerr R.G."/>
        </authorList>
    </citation>
    <scope>NUCLEOTIDE SEQUENCE [LARGE SCALE GENOMIC DNA]</scope>
    <source>
        <strain evidence="19 20">MF730-N6</strain>
    </source>
</reference>
<comment type="subcellular location">
    <subcellularLocation>
        <location evidence="3">Secreted</location>
    </subcellularLocation>
</comment>
<keyword evidence="9" id="KW-0378">Hydrolase</keyword>
<feature type="chain" id="PRO_5002218019" description="microbial collagenase" evidence="17">
    <location>
        <begin position="32"/>
        <end position="850"/>
    </location>
</feature>
<feature type="compositionally biased region" description="Low complexity" evidence="16">
    <location>
        <begin position="31"/>
        <end position="52"/>
    </location>
</feature>
<dbReference type="Pfam" id="PF01752">
    <property type="entry name" value="Peptidase_M9"/>
    <property type="match status" value="1"/>
</dbReference>
<evidence type="ECO:0000256" key="8">
    <source>
        <dbReference type="ARBA" id="ARBA00022729"/>
    </source>
</evidence>
<dbReference type="Gene3D" id="2.60.120.380">
    <property type="match status" value="1"/>
</dbReference>
<feature type="domain" description="PKD" evidence="18">
    <location>
        <begin position="659"/>
        <end position="743"/>
    </location>
</feature>
<dbReference type="InterPro" id="IPR013661">
    <property type="entry name" value="Peptidase_M9_N_dom"/>
</dbReference>
<organism evidence="19 20">
    <name type="scientific">Kitasatospora griseola</name>
    <name type="common">Streptomyces griseolosporeus</name>
    <dbReference type="NCBI Taxonomy" id="2064"/>
    <lineage>
        <taxon>Bacteria</taxon>
        <taxon>Bacillati</taxon>
        <taxon>Actinomycetota</taxon>
        <taxon>Actinomycetes</taxon>
        <taxon>Kitasatosporales</taxon>
        <taxon>Streptomycetaceae</taxon>
        <taxon>Kitasatospora</taxon>
    </lineage>
</organism>
<evidence type="ECO:0000256" key="2">
    <source>
        <dbReference type="ARBA" id="ARBA00001947"/>
    </source>
</evidence>
<comment type="caution">
    <text evidence="19">The sequence shown here is derived from an EMBL/GenBank/DDBJ whole genome shotgun (WGS) entry which is preliminary data.</text>
</comment>
<evidence type="ECO:0000256" key="15">
    <source>
        <dbReference type="PIRSR" id="PIRSR602169-1"/>
    </source>
</evidence>
<accession>A0A0D0NYJ3</accession>
<evidence type="ECO:0000256" key="4">
    <source>
        <dbReference type="ARBA" id="ARBA00012653"/>
    </source>
</evidence>
<dbReference type="GO" id="GO:0008270">
    <property type="term" value="F:zinc ion binding"/>
    <property type="evidence" value="ECO:0007669"/>
    <property type="project" value="InterPro"/>
</dbReference>
<dbReference type="InterPro" id="IPR000601">
    <property type="entry name" value="PKD_dom"/>
</dbReference>
<dbReference type="Pfam" id="PF18911">
    <property type="entry name" value="PKD_4"/>
    <property type="match status" value="1"/>
</dbReference>
<keyword evidence="12" id="KW-0843">Virulence</keyword>
<dbReference type="PANTHER" id="PTHR13062">
    <property type="entry name" value="COLLAGENASE"/>
    <property type="match status" value="1"/>
</dbReference>
<keyword evidence="10" id="KW-0862">Zinc</keyword>
<evidence type="ECO:0000256" key="13">
    <source>
        <dbReference type="ARBA" id="ARBA00023049"/>
    </source>
</evidence>
<keyword evidence="11" id="KW-0106">Calcium</keyword>
<dbReference type="GO" id="GO:0005576">
    <property type="term" value="C:extracellular region"/>
    <property type="evidence" value="ECO:0007669"/>
    <property type="project" value="UniProtKB-SubCell"/>
</dbReference>